<dbReference type="PANTHER" id="PTHR11706:SF101">
    <property type="entry name" value="MANGANESE TRANSPORTER SMF1"/>
    <property type="match status" value="1"/>
</dbReference>
<dbReference type="GO" id="GO:0034755">
    <property type="term" value="P:iron ion transmembrane transport"/>
    <property type="evidence" value="ECO:0007669"/>
    <property type="project" value="TreeGrafter"/>
</dbReference>
<dbReference type="GO" id="GO:0005384">
    <property type="term" value="F:manganese ion transmembrane transporter activity"/>
    <property type="evidence" value="ECO:0007669"/>
    <property type="project" value="TreeGrafter"/>
</dbReference>
<dbReference type="NCBIfam" id="TIGR01197">
    <property type="entry name" value="nramp"/>
    <property type="match status" value="1"/>
</dbReference>
<organism evidence="7 8">
    <name type="scientific">Zunongwangia profunda</name>
    <dbReference type="NCBI Taxonomy" id="398743"/>
    <lineage>
        <taxon>Bacteria</taxon>
        <taxon>Pseudomonadati</taxon>
        <taxon>Bacteroidota</taxon>
        <taxon>Flavobacteriia</taxon>
        <taxon>Flavobacteriales</taxon>
        <taxon>Flavobacteriaceae</taxon>
        <taxon>Zunongwangia</taxon>
    </lineage>
</organism>
<dbReference type="GO" id="GO:0015293">
    <property type="term" value="F:symporter activity"/>
    <property type="evidence" value="ECO:0007669"/>
    <property type="project" value="UniProtKB-UniRule"/>
</dbReference>
<feature type="transmembrane region" description="Helical" evidence="5">
    <location>
        <begin position="63"/>
        <end position="86"/>
    </location>
</feature>
<comment type="subcellular location">
    <subcellularLocation>
        <location evidence="5">Cell membrane</location>
        <topology evidence="5">Multi-pass membrane protein</topology>
    </subcellularLocation>
    <subcellularLocation>
        <location evidence="1">Membrane</location>
        <topology evidence="1">Multi-pass membrane protein</topology>
    </subcellularLocation>
</comment>
<accession>A0A3D5J4D5</accession>
<feature type="transmembrane region" description="Helical" evidence="5">
    <location>
        <begin position="443"/>
        <end position="467"/>
    </location>
</feature>
<dbReference type="Pfam" id="PF00582">
    <property type="entry name" value="Usp"/>
    <property type="match status" value="1"/>
</dbReference>
<feature type="transmembrane region" description="Helical" evidence="5">
    <location>
        <begin position="25"/>
        <end position="43"/>
    </location>
</feature>
<dbReference type="NCBIfam" id="NF001923">
    <property type="entry name" value="PRK00701.1"/>
    <property type="match status" value="1"/>
</dbReference>
<feature type="transmembrane region" description="Helical" evidence="5">
    <location>
        <begin position="106"/>
        <end position="129"/>
    </location>
</feature>
<name>A0A3D5J4D5_9FLAO</name>
<dbReference type="GO" id="GO:0015086">
    <property type="term" value="F:cadmium ion transmembrane transporter activity"/>
    <property type="evidence" value="ECO:0007669"/>
    <property type="project" value="TreeGrafter"/>
</dbReference>
<keyword evidence="4 5" id="KW-0472">Membrane</keyword>
<feature type="transmembrane region" description="Helical" evidence="5">
    <location>
        <begin position="135"/>
        <end position="157"/>
    </location>
</feature>
<dbReference type="GO" id="GO:0046872">
    <property type="term" value="F:metal ion binding"/>
    <property type="evidence" value="ECO:0007669"/>
    <property type="project" value="UniProtKB-UniRule"/>
</dbReference>
<feature type="domain" description="UspA" evidence="6">
    <location>
        <begin position="496"/>
        <end position="629"/>
    </location>
</feature>
<dbReference type="PANTHER" id="PTHR11706">
    <property type="entry name" value="SOLUTE CARRIER PROTEIN FAMILY 11 MEMBER"/>
    <property type="match status" value="1"/>
</dbReference>
<feature type="transmembrane region" description="Helical" evidence="5">
    <location>
        <begin position="166"/>
        <end position="186"/>
    </location>
</feature>
<evidence type="ECO:0000256" key="5">
    <source>
        <dbReference type="HAMAP-Rule" id="MF_00221"/>
    </source>
</evidence>
<feature type="transmembrane region" description="Helical" evidence="5">
    <location>
        <begin position="206"/>
        <end position="225"/>
    </location>
</feature>
<feature type="transmembrane region" description="Helical" evidence="5">
    <location>
        <begin position="246"/>
        <end position="276"/>
    </location>
</feature>
<gene>
    <name evidence="5" type="primary">mntH</name>
    <name evidence="7" type="ORF">DGQ38_17650</name>
</gene>
<keyword evidence="5" id="KW-0813">Transport</keyword>
<dbReference type="Proteomes" id="UP000264330">
    <property type="component" value="Unassembled WGS sequence"/>
</dbReference>
<dbReference type="Pfam" id="PF01566">
    <property type="entry name" value="Nramp"/>
    <property type="match status" value="1"/>
</dbReference>
<dbReference type="EMBL" id="DPMF01000405">
    <property type="protein sequence ID" value="HCV82867.1"/>
    <property type="molecule type" value="Genomic_DNA"/>
</dbReference>
<sequence>MSDRNEHKSLEEVHGSVNTSGKKSLWKRILAFLGPAYLISVGYMDPGNWATDLAGGSQFGYSLLWVLLMSNIMALLLQSLSTRLGVVRGMDLAQASREEYPPFVNFMLYIFAEIAIAACDLAEVVGMAIGLQLLFGLPLLWGVSITVFDSFLLLFLLNKGMRKMEAFIVALIAIIGGSFLLELFLAKPDIPEVLGGFVPSIPNNDGLYIAIGIIGATVMPHNLYLHSSLVQTRKIEKTKKGILQALLFNFIDSFIALNLAFFVNAAILILAASVFFKNGMFEVAEIQDAHKLLEPLLGSSLAPILFALALIAAGQSSTLTGTLAGQIVMEGYLNLRIQPWVRRLITRLLAIVPAFFTIIYFGERATGELLILSQVVLSLQLGFAIIPLIHFVSDKKTMNGFHIKWPLIIASWIISLVIVLLNAKLVFDELKSWITSVEDATYIWVFIVPITIAVILLLVFISLWPLFKEKLGRGWITNHAPHKNPQTIEVIAEKNFKHIAIAIDFSGSDKKSISAALQIGGKNAKYTLLHTVETPGAFIYGTQIKDYETDKDREFLKNYKSQLEALGYHTDINLSFGTPKKAIPKLLNSAEANFDLLVMGRHGHKMIKDILLGTTVDVVRHRVEIPIFIT</sequence>
<evidence type="ECO:0000256" key="4">
    <source>
        <dbReference type="ARBA" id="ARBA00023136"/>
    </source>
</evidence>
<evidence type="ECO:0000256" key="3">
    <source>
        <dbReference type="ARBA" id="ARBA00022989"/>
    </source>
</evidence>
<comment type="caution">
    <text evidence="7">The sequence shown here is derived from an EMBL/GenBank/DDBJ whole genome shotgun (WGS) entry which is preliminary data.</text>
</comment>
<evidence type="ECO:0000313" key="7">
    <source>
        <dbReference type="EMBL" id="HCV82867.1"/>
    </source>
</evidence>
<evidence type="ECO:0000259" key="6">
    <source>
        <dbReference type="Pfam" id="PF00582"/>
    </source>
</evidence>
<keyword evidence="5" id="KW-0406">Ion transport</keyword>
<feature type="transmembrane region" description="Helical" evidence="5">
    <location>
        <begin position="344"/>
        <end position="363"/>
    </location>
</feature>
<evidence type="ECO:0000256" key="2">
    <source>
        <dbReference type="ARBA" id="ARBA00022692"/>
    </source>
</evidence>
<dbReference type="AlphaFoldDB" id="A0A3D5J4D5"/>
<feature type="transmembrane region" description="Helical" evidence="5">
    <location>
        <begin position="405"/>
        <end position="423"/>
    </location>
</feature>
<dbReference type="PRINTS" id="PR00447">
    <property type="entry name" value="NATRESASSCMP"/>
</dbReference>
<keyword evidence="2 5" id="KW-0812">Transmembrane</keyword>
<feature type="transmembrane region" description="Helical" evidence="5">
    <location>
        <begin position="296"/>
        <end position="323"/>
    </location>
</feature>
<dbReference type="InterPro" id="IPR014729">
    <property type="entry name" value="Rossmann-like_a/b/a_fold"/>
</dbReference>
<keyword evidence="5" id="KW-0769">Symport</keyword>
<dbReference type="RefSeq" id="WP_041578488.1">
    <property type="nucleotide sequence ID" value="NZ_CAJXAW010000071.1"/>
</dbReference>
<comment type="function">
    <text evidence="5">H(+)-stimulated, divalent metal cation uptake system.</text>
</comment>
<feature type="transmembrane region" description="Helical" evidence="5">
    <location>
        <begin position="369"/>
        <end position="393"/>
    </location>
</feature>
<keyword evidence="3 5" id="KW-1133">Transmembrane helix</keyword>
<evidence type="ECO:0000256" key="1">
    <source>
        <dbReference type="ARBA" id="ARBA00004141"/>
    </source>
</evidence>
<dbReference type="NCBIfam" id="NF037982">
    <property type="entry name" value="Nramp_1"/>
    <property type="match status" value="1"/>
</dbReference>
<dbReference type="GO" id="GO:0005886">
    <property type="term" value="C:plasma membrane"/>
    <property type="evidence" value="ECO:0007669"/>
    <property type="project" value="UniProtKB-SubCell"/>
</dbReference>
<dbReference type="Gene3D" id="3.40.50.620">
    <property type="entry name" value="HUPs"/>
    <property type="match status" value="1"/>
</dbReference>
<comment type="caution">
    <text evidence="5">Lacks conserved residue(s) required for the propagation of feature annotation.</text>
</comment>
<reference evidence="7 8" key="1">
    <citation type="journal article" date="2018" name="Nat. Biotechnol.">
        <title>A standardized bacterial taxonomy based on genome phylogeny substantially revises the tree of life.</title>
        <authorList>
            <person name="Parks D.H."/>
            <person name="Chuvochina M."/>
            <person name="Waite D.W."/>
            <person name="Rinke C."/>
            <person name="Skarshewski A."/>
            <person name="Chaumeil P.A."/>
            <person name="Hugenholtz P."/>
        </authorList>
    </citation>
    <scope>NUCLEOTIDE SEQUENCE [LARGE SCALE GENOMIC DNA]</scope>
    <source>
        <strain evidence="7">UBA9359</strain>
    </source>
</reference>
<comment type="similarity">
    <text evidence="5">Belongs to the NRAMP family.</text>
</comment>
<dbReference type="InterPro" id="IPR001046">
    <property type="entry name" value="NRAMP_fam"/>
</dbReference>
<evidence type="ECO:0000313" key="8">
    <source>
        <dbReference type="Proteomes" id="UP000264330"/>
    </source>
</evidence>
<keyword evidence="5" id="KW-1003">Cell membrane</keyword>
<proteinExistence type="inferred from homology"/>
<dbReference type="InterPro" id="IPR006016">
    <property type="entry name" value="UspA"/>
</dbReference>
<dbReference type="CDD" id="cd00293">
    <property type="entry name" value="USP-like"/>
    <property type="match status" value="1"/>
</dbReference>
<dbReference type="HAMAP" id="MF_00221">
    <property type="entry name" value="NRAMP"/>
    <property type="match status" value="1"/>
</dbReference>
<dbReference type="SUPFAM" id="SSF52402">
    <property type="entry name" value="Adenine nucleotide alpha hydrolases-like"/>
    <property type="match status" value="1"/>
</dbReference>
<protein>
    <recommendedName>
        <fullName evidence="5">Divalent metal cation transporter MntH</fullName>
    </recommendedName>
</protein>